<organism evidence="1 2">
    <name type="scientific">Penicillium cf. viridicatum</name>
    <dbReference type="NCBI Taxonomy" id="2972119"/>
    <lineage>
        <taxon>Eukaryota</taxon>
        <taxon>Fungi</taxon>
        <taxon>Dikarya</taxon>
        <taxon>Ascomycota</taxon>
        <taxon>Pezizomycotina</taxon>
        <taxon>Eurotiomycetes</taxon>
        <taxon>Eurotiomycetidae</taxon>
        <taxon>Eurotiales</taxon>
        <taxon>Aspergillaceae</taxon>
        <taxon>Penicillium</taxon>
    </lineage>
</organism>
<reference evidence="1" key="1">
    <citation type="submission" date="2022-11" db="EMBL/GenBank/DDBJ databases">
        <authorList>
            <person name="Petersen C."/>
        </authorList>
    </citation>
    <scope>NUCLEOTIDE SEQUENCE</scope>
    <source>
        <strain evidence="1">IBT 20477</strain>
    </source>
</reference>
<accession>A0A9W9MXT9</accession>
<dbReference type="OrthoDB" id="10560871at2759"/>
<reference evidence="1" key="2">
    <citation type="journal article" date="2023" name="IMA Fungus">
        <title>Comparative genomic study of the Penicillium genus elucidates a diverse pangenome and 15 lateral gene transfer events.</title>
        <authorList>
            <person name="Petersen C."/>
            <person name="Sorensen T."/>
            <person name="Nielsen M.R."/>
            <person name="Sondergaard T.E."/>
            <person name="Sorensen J.L."/>
            <person name="Fitzpatrick D.A."/>
            <person name="Frisvad J.C."/>
            <person name="Nielsen K.L."/>
        </authorList>
    </citation>
    <scope>NUCLEOTIDE SEQUENCE</scope>
    <source>
        <strain evidence="1">IBT 20477</strain>
    </source>
</reference>
<protein>
    <submittedName>
        <fullName evidence="1">Uncharacterized protein</fullName>
    </submittedName>
</protein>
<sequence>MKFSLLVIWSITTIYRGVMDCLIPITNFNKTRYDPQRVVQITQQHIINLYTISLLSSLSFFCYSKCEPTKPTMVWSYTTPWTSNLGGLATLAIQ</sequence>
<gene>
    <name evidence="1" type="ORF">N7449_003756</name>
</gene>
<evidence type="ECO:0000313" key="2">
    <source>
        <dbReference type="Proteomes" id="UP001150942"/>
    </source>
</evidence>
<proteinExistence type="predicted"/>
<keyword evidence="2" id="KW-1185">Reference proteome</keyword>
<dbReference type="Proteomes" id="UP001150942">
    <property type="component" value="Unassembled WGS sequence"/>
</dbReference>
<dbReference type="EMBL" id="JAPQKQ010000002">
    <property type="protein sequence ID" value="KAJ5209377.1"/>
    <property type="molecule type" value="Genomic_DNA"/>
</dbReference>
<evidence type="ECO:0000313" key="1">
    <source>
        <dbReference type="EMBL" id="KAJ5209377.1"/>
    </source>
</evidence>
<name>A0A9W9MXT9_9EURO</name>
<dbReference type="AlphaFoldDB" id="A0A9W9MXT9"/>
<comment type="caution">
    <text evidence="1">The sequence shown here is derived from an EMBL/GenBank/DDBJ whole genome shotgun (WGS) entry which is preliminary data.</text>
</comment>